<feature type="compositionally biased region" description="Basic residues" evidence="1">
    <location>
        <begin position="74"/>
        <end position="92"/>
    </location>
</feature>
<dbReference type="AlphaFoldDB" id="A0A066WZM6"/>
<feature type="region of interest" description="Disordered" evidence="1">
    <location>
        <begin position="61"/>
        <end position="92"/>
    </location>
</feature>
<evidence type="ECO:0000256" key="1">
    <source>
        <dbReference type="SAM" id="MobiDB-lite"/>
    </source>
</evidence>
<sequence>MHKRPSQALTAAIGPHGLRPPPEAGLAWWCAVDTCVGPYELEGPQDGHEPFGRVCLLPGAKSGSGSESGSRSHTYGKRAKDKVRKSGSSAKRKAIQLGKEAGVFSAVVYFNPTYGCLEGAVHVPDGQVIPDVNRFLEELRNSVQSIVQTYSPQQAPTRHGLLHGETAAETGGTDIDANAEEKMDADTDPYHSIAVNCSGADWTDNPKANHDGTLAAARDSGNETQHSRGMGIDYYETPDGAVDDGVSGHDTSICMFDVGGQDVFEMEGAGNQVHAGPSQDVSDCPGAQNTRAVRGGSARSQARVVQRFLRQVSLRMRLAARQDGLLLHQIAHRDRLPRRVL</sequence>
<evidence type="ECO:0000313" key="3">
    <source>
        <dbReference type="Proteomes" id="UP000027238"/>
    </source>
</evidence>
<reference evidence="3" key="1">
    <citation type="journal article" date="2014" name="Genome Announc.">
        <title>Draft genome sequence of Colletotrichum sublineola, a destructive pathogen of cultivated sorghum.</title>
        <authorList>
            <person name="Baroncelli R."/>
            <person name="Sanz-Martin J.M."/>
            <person name="Rech G.E."/>
            <person name="Sukno S.A."/>
            <person name="Thon M.R."/>
        </authorList>
    </citation>
    <scope>NUCLEOTIDE SEQUENCE [LARGE SCALE GENOMIC DNA]</scope>
    <source>
        <strain evidence="3">TX430BB</strain>
    </source>
</reference>
<dbReference type="HOGENOM" id="CLU_070106_0_0_1"/>
<proteinExistence type="predicted"/>
<accession>A0A066WZM6</accession>
<comment type="caution">
    <text evidence="2">The sequence shown here is derived from an EMBL/GenBank/DDBJ whole genome shotgun (WGS) entry which is preliminary data.</text>
</comment>
<dbReference type="eggNOG" id="ENOG502RQ4S">
    <property type="taxonomic scope" value="Eukaryota"/>
</dbReference>
<name>A0A066WZM6_COLSU</name>
<protein>
    <submittedName>
        <fullName evidence="2">Uncharacterized protein</fullName>
    </submittedName>
</protein>
<evidence type="ECO:0000313" key="2">
    <source>
        <dbReference type="EMBL" id="KDN60879.1"/>
    </source>
</evidence>
<dbReference type="Proteomes" id="UP000027238">
    <property type="component" value="Unassembled WGS sequence"/>
</dbReference>
<gene>
    <name evidence="2" type="ORF">CSUB01_12459</name>
</gene>
<keyword evidence="3" id="KW-1185">Reference proteome</keyword>
<feature type="compositionally biased region" description="Low complexity" evidence="1">
    <location>
        <begin position="63"/>
        <end position="72"/>
    </location>
</feature>
<organism evidence="2 3">
    <name type="scientific">Colletotrichum sublineola</name>
    <name type="common">Sorghum anthracnose fungus</name>
    <dbReference type="NCBI Taxonomy" id="1173701"/>
    <lineage>
        <taxon>Eukaryota</taxon>
        <taxon>Fungi</taxon>
        <taxon>Dikarya</taxon>
        <taxon>Ascomycota</taxon>
        <taxon>Pezizomycotina</taxon>
        <taxon>Sordariomycetes</taxon>
        <taxon>Hypocreomycetidae</taxon>
        <taxon>Glomerellales</taxon>
        <taxon>Glomerellaceae</taxon>
        <taxon>Colletotrichum</taxon>
        <taxon>Colletotrichum graminicola species complex</taxon>
    </lineage>
</organism>
<dbReference type="EMBL" id="JMSE01001464">
    <property type="protein sequence ID" value="KDN60879.1"/>
    <property type="molecule type" value="Genomic_DNA"/>
</dbReference>
<dbReference type="OrthoDB" id="4847963at2759"/>
<feature type="region of interest" description="Disordered" evidence="1">
    <location>
        <begin position="271"/>
        <end position="298"/>
    </location>
</feature>